<sequence>MKNQVNKTKKTRERKTKDIHVRLSDEVYALLEERKEKRNLDTRNYITYLIRNDKDDFQCSEAADALNKISAAAEGLSENCYRCQCDKECMIRPFTIDIMEGVKELWRYSR</sequence>
<evidence type="ECO:0000313" key="2">
    <source>
        <dbReference type="Proteomes" id="UP000274920"/>
    </source>
</evidence>
<reference evidence="1" key="1">
    <citation type="submission" date="2018-10" db="EMBL/GenBank/DDBJ databases">
        <title>Schaedlerella arabinophila gen. nov. sp. nov., isolated from the mouse intestinal tract and comparative analysis with the genome of the closely related altered Schaedler flora strain ASF502.</title>
        <authorList>
            <person name="Miyake S."/>
            <person name="Soh M."/>
            <person name="Seedorf H."/>
        </authorList>
    </citation>
    <scope>NUCLEOTIDE SEQUENCE [LARGE SCALE GENOMIC DNA]</scope>
    <source>
        <strain evidence="1">DSM 106076</strain>
    </source>
</reference>
<dbReference type="AlphaFoldDB" id="A0A3R8RA37"/>
<evidence type="ECO:0000313" key="1">
    <source>
        <dbReference type="EMBL" id="RRK35343.1"/>
    </source>
</evidence>
<gene>
    <name evidence="1" type="ORF">EBB54_13485</name>
</gene>
<dbReference type="RefSeq" id="WP_125127756.1">
    <property type="nucleotide sequence ID" value="NZ_RHJS01000002.1"/>
</dbReference>
<proteinExistence type="predicted"/>
<name>A0A3R8RA37_9FIRM</name>
<dbReference type="Proteomes" id="UP000274920">
    <property type="component" value="Unassembled WGS sequence"/>
</dbReference>
<comment type="caution">
    <text evidence="1">The sequence shown here is derived from an EMBL/GenBank/DDBJ whole genome shotgun (WGS) entry which is preliminary data.</text>
</comment>
<protein>
    <submittedName>
        <fullName evidence="1">Uncharacterized protein</fullName>
    </submittedName>
</protein>
<accession>A0A3R8RA37</accession>
<dbReference type="EMBL" id="RHJS01000002">
    <property type="protein sequence ID" value="RRK35343.1"/>
    <property type="molecule type" value="Genomic_DNA"/>
</dbReference>
<organism evidence="1 2">
    <name type="scientific">Schaedlerella arabinosiphila</name>
    <dbReference type="NCBI Taxonomy" id="2044587"/>
    <lineage>
        <taxon>Bacteria</taxon>
        <taxon>Bacillati</taxon>
        <taxon>Bacillota</taxon>
        <taxon>Clostridia</taxon>
        <taxon>Lachnospirales</taxon>
        <taxon>Lachnospiraceae</taxon>
        <taxon>Schaedlerella</taxon>
    </lineage>
</organism>
<keyword evidence="2" id="KW-1185">Reference proteome</keyword>